<dbReference type="GO" id="GO:0006400">
    <property type="term" value="P:tRNA modification"/>
    <property type="evidence" value="ECO:0007669"/>
    <property type="project" value="UniProtKB-UniRule"/>
</dbReference>
<dbReference type="SUPFAM" id="SSF52374">
    <property type="entry name" value="Nucleotidylyl transferase"/>
    <property type="match status" value="1"/>
</dbReference>
<comment type="function">
    <text evidence="2">Catalyzes the formation of N(4)-acetylcytidine (ac(4)C) at the wobble position of elongator tRNA(Met), using acetate and ATP as substrates. First activates an acetate ion to form acetyladenylate (Ac-AMP) and then transfers the acetyl group to tRNA to form ac(4)C34.</text>
</comment>
<evidence type="ECO:0000313" key="3">
    <source>
        <dbReference type="EMBL" id="SES99875.1"/>
    </source>
</evidence>
<dbReference type="RefSeq" id="WP_074648221.1">
    <property type="nucleotide sequence ID" value="NZ_FOIL01000003.1"/>
</dbReference>
<protein>
    <recommendedName>
        <fullName evidence="2">tRNA(Met) cytidine acetate ligase</fullName>
        <ecNumber evidence="2">6.3.4.-</ecNumber>
    </recommendedName>
</protein>
<proteinExistence type="inferred from homology"/>
<feature type="binding site" evidence="2">
    <location>
        <begin position="7"/>
        <end position="20"/>
    </location>
    <ligand>
        <name>ATP</name>
        <dbReference type="ChEBI" id="CHEBI:30616"/>
    </ligand>
</feature>
<keyword evidence="4" id="KW-1185">Reference proteome</keyword>
<dbReference type="AlphaFoldDB" id="A0A1I0AZL0"/>
<comment type="catalytic activity">
    <reaction evidence="2">
        <text>cytidine(34) in elongator tRNA(Met) + acetate + ATP = N(4)-acetylcytidine(34) in elongator tRNA(Met) + AMP + diphosphate</text>
        <dbReference type="Rhea" id="RHEA:58144"/>
        <dbReference type="Rhea" id="RHEA-COMP:10693"/>
        <dbReference type="Rhea" id="RHEA-COMP:10694"/>
        <dbReference type="ChEBI" id="CHEBI:30089"/>
        <dbReference type="ChEBI" id="CHEBI:30616"/>
        <dbReference type="ChEBI" id="CHEBI:33019"/>
        <dbReference type="ChEBI" id="CHEBI:74900"/>
        <dbReference type="ChEBI" id="CHEBI:82748"/>
        <dbReference type="ChEBI" id="CHEBI:456215"/>
    </reaction>
</comment>
<dbReference type="OrthoDB" id="9769796at2"/>
<accession>A0A1I0AZL0</accession>
<gene>
    <name evidence="2" type="primary">tmcAL</name>
    <name evidence="3" type="ORF">SAMN04487771_100337</name>
</gene>
<comment type="similarity">
    <text evidence="2">Belongs to the TmcAL family.</text>
</comment>
<feature type="binding site" evidence="2">
    <location>
        <position position="220"/>
    </location>
    <ligand>
        <name>ATP</name>
        <dbReference type="ChEBI" id="CHEBI:30616"/>
    </ligand>
</feature>
<dbReference type="EC" id="6.3.4.-" evidence="2"/>
<dbReference type="GO" id="GO:0000049">
    <property type="term" value="F:tRNA binding"/>
    <property type="evidence" value="ECO:0007669"/>
    <property type="project" value="UniProtKB-KW"/>
</dbReference>
<dbReference type="PANTHER" id="PTHR37825">
    <property type="entry name" value="TRNA(MET) CYTIDINE ACETATE LIGASE"/>
    <property type="match status" value="1"/>
</dbReference>
<evidence type="ECO:0000256" key="1">
    <source>
        <dbReference type="ARBA" id="ARBA00022694"/>
    </source>
</evidence>
<keyword evidence="2" id="KW-0436">Ligase</keyword>
<keyword evidence="1 2" id="KW-0819">tRNA processing</keyword>
<dbReference type="Gene3D" id="3.40.50.620">
    <property type="entry name" value="HUPs"/>
    <property type="match status" value="1"/>
</dbReference>
<evidence type="ECO:0000256" key="2">
    <source>
        <dbReference type="HAMAP-Rule" id="MF_01539"/>
    </source>
</evidence>
<feature type="binding site" evidence="2">
    <location>
        <position position="101"/>
    </location>
    <ligand>
        <name>ATP</name>
        <dbReference type="ChEBI" id="CHEBI:30616"/>
    </ligand>
</feature>
<dbReference type="GO" id="GO:0016740">
    <property type="term" value="F:transferase activity"/>
    <property type="evidence" value="ECO:0007669"/>
    <property type="project" value="UniProtKB-KW"/>
</dbReference>
<dbReference type="Pfam" id="PF05636">
    <property type="entry name" value="HIGH_NTase1"/>
    <property type="match status" value="1"/>
</dbReference>
<dbReference type="InterPro" id="IPR014729">
    <property type="entry name" value="Rossmann-like_a/b/a_fold"/>
</dbReference>
<comment type="caution">
    <text evidence="2">Lacks conserved residue(s) required for the propagation of feature annotation.</text>
</comment>
<dbReference type="GO" id="GO:0016879">
    <property type="term" value="F:ligase activity, forming carbon-nitrogen bonds"/>
    <property type="evidence" value="ECO:0007669"/>
    <property type="project" value="UniProtKB-UniRule"/>
</dbReference>
<evidence type="ECO:0000313" key="4">
    <source>
        <dbReference type="Proteomes" id="UP000199820"/>
    </source>
</evidence>
<keyword evidence="2" id="KW-0963">Cytoplasm</keyword>
<comment type="subcellular location">
    <subcellularLocation>
        <location evidence="2">Cytoplasm</location>
    </subcellularLocation>
</comment>
<dbReference type="STRING" id="1526.SAMN02910262_01570"/>
<feature type="binding site" evidence="2">
    <location>
        <position position="195"/>
    </location>
    <ligand>
        <name>ATP</name>
        <dbReference type="ChEBI" id="CHEBI:30616"/>
    </ligand>
</feature>
<sequence length="472" mass="51323">MKITGIIAEYNPFHAGHAYQIAEAKRRSGADAVCVILSPSWVQRGEPAVFRRSARVQMALAGGADIVLEMPAPFAAAAAPDFAFWGTSVLTGIGCDALSFGCEDDDAALLQTAARILAEEPEPFGALLRDGLKNGLSYPAAREAAFSGYLTGAGPADSSLSGHCRADFLITEESIEASCGARCSERLHRLLSESNNILALEYCASLARQKQAPEIIPVRRVGASYNETGLPALSGNDSSPAPDSAAPFVSAMAIRNRLKEDAAAPADELRPFVPKNVFSLMEKETPLFPEDFSDLLQYAILRSDRDSLLSISDVGSDIAGRILGTSSDFRSFRDWIDLLKVRQFTYTRISRALTHILLGIRTDEIMNWKGTPDARYARILGFRRESSPVLRELKKRTSIPMITRPADYFRTLSPAARSLFEKNAACEHIYQTVLTSKNRAARKTGARFENEYRSGPVIYPSAGEKASDGSAS</sequence>
<keyword evidence="3" id="KW-0808">Transferase</keyword>
<dbReference type="PANTHER" id="PTHR37825:SF1">
    <property type="entry name" value="TRNA(MET) CYTIDINE ACETATE LIGASE"/>
    <property type="match status" value="1"/>
</dbReference>
<dbReference type="Proteomes" id="UP000199820">
    <property type="component" value="Unassembled WGS sequence"/>
</dbReference>
<dbReference type="GO" id="GO:0005524">
    <property type="term" value="F:ATP binding"/>
    <property type="evidence" value="ECO:0007669"/>
    <property type="project" value="UniProtKB-KW"/>
</dbReference>
<reference evidence="3 4" key="1">
    <citation type="submission" date="2016-10" db="EMBL/GenBank/DDBJ databases">
        <authorList>
            <person name="de Groot N.N."/>
        </authorList>
    </citation>
    <scope>NUCLEOTIDE SEQUENCE [LARGE SCALE GENOMIC DNA]</scope>
    <source>
        <strain evidence="3 4">KH1P1</strain>
    </source>
</reference>
<dbReference type="EMBL" id="FOIL01000003">
    <property type="protein sequence ID" value="SES99875.1"/>
    <property type="molecule type" value="Genomic_DNA"/>
</dbReference>
<name>A0A1I0AZL0_9FIRM</name>
<dbReference type="HAMAP" id="MF_01539">
    <property type="entry name" value="TmcAL"/>
    <property type="match status" value="1"/>
</dbReference>
<keyword evidence="2" id="KW-0694">RNA-binding</keyword>
<keyword evidence="2" id="KW-0067">ATP-binding</keyword>
<keyword evidence="2" id="KW-0547">Nucleotide-binding</keyword>
<dbReference type="GO" id="GO:0005737">
    <property type="term" value="C:cytoplasm"/>
    <property type="evidence" value="ECO:0007669"/>
    <property type="project" value="UniProtKB-SubCell"/>
</dbReference>
<dbReference type="InterPro" id="IPR008513">
    <property type="entry name" value="tRNA(Met)_cyd_acetate_ligase"/>
</dbReference>
<organism evidence="3 4">
    <name type="scientific">[Clostridium] aminophilum</name>
    <dbReference type="NCBI Taxonomy" id="1526"/>
    <lineage>
        <taxon>Bacteria</taxon>
        <taxon>Bacillati</taxon>
        <taxon>Bacillota</taxon>
        <taxon>Clostridia</taxon>
        <taxon>Lachnospirales</taxon>
        <taxon>Lachnospiraceae</taxon>
    </lineage>
</organism>
<keyword evidence="2" id="KW-0820">tRNA-binding</keyword>